<reference evidence="1 2" key="1">
    <citation type="submission" date="2018-01" db="EMBL/GenBank/DDBJ databases">
        <title>Harnessing the power of phylogenomics to disentangle the directionality and signatures of interkingdom host jumping in the parasitic fungal genus Tolypocladium.</title>
        <authorList>
            <person name="Quandt C.A."/>
            <person name="Patterson W."/>
            <person name="Spatafora J.W."/>
        </authorList>
    </citation>
    <scope>NUCLEOTIDE SEQUENCE [LARGE SCALE GENOMIC DNA]</scope>
    <source>
        <strain evidence="1 2">NRBC 100945</strain>
    </source>
</reference>
<comment type="caution">
    <text evidence="1">The sequence shown here is derived from an EMBL/GenBank/DDBJ whole genome shotgun (WGS) entry which is preliminary data.</text>
</comment>
<evidence type="ECO:0000313" key="2">
    <source>
        <dbReference type="Proteomes" id="UP000237481"/>
    </source>
</evidence>
<organism evidence="1 2">
    <name type="scientific">Tolypocladium paradoxum</name>
    <dbReference type="NCBI Taxonomy" id="94208"/>
    <lineage>
        <taxon>Eukaryota</taxon>
        <taxon>Fungi</taxon>
        <taxon>Dikarya</taxon>
        <taxon>Ascomycota</taxon>
        <taxon>Pezizomycotina</taxon>
        <taxon>Sordariomycetes</taxon>
        <taxon>Hypocreomycetidae</taxon>
        <taxon>Hypocreales</taxon>
        <taxon>Ophiocordycipitaceae</taxon>
        <taxon>Tolypocladium</taxon>
    </lineage>
</organism>
<sequence length="305" mass="34237">MKIITPFVDPGESLCTGPSQGLVYAVDQGVVLKVPFEYPALADARLHYLLDQSLKSFVSLEKELSVYDALKVNPHRNIARRLETGQTDCIFLERLTPLEEVWPDSTEPDRQRWALELLDAVRWLEQLGWAHGDLAVRNLGVDGANRLKLFDFGSATTSSHEDFANDVRRDHFHLATCLHFILSGRDPLAGLHSYREVESARATLSAGKGGIAKGAEVIAEIIQDGWTGRSSSGTFYEVFQRASGILGALDRDAMSDGQEAFYMDLESRCKVWLQHSERDPAWRKTEDYAMVCREVGHEGDLDVWR</sequence>
<gene>
    <name evidence="1" type="ORF">TPAR_03704</name>
</gene>
<dbReference type="AlphaFoldDB" id="A0A2S4L0Z8"/>
<dbReference type="Gene3D" id="1.10.510.10">
    <property type="entry name" value="Transferase(Phosphotransferase) domain 1"/>
    <property type="match status" value="1"/>
</dbReference>
<protein>
    <recommendedName>
        <fullName evidence="3">Protein kinase domain-containing protein</fullName>
    </recommendedName>
</protein>
<dbReference type="EMBL" id="PKSG01000362">
    <property type="protein sequence ID" value="POR36085.1"/>
    <property type="molecule type" value="Genomic_DNA"/>
</dbReference>
<dbReference type="SUPFAM" id="SSF56112">
    <property type="entry name" value="Protein kinase-like (PK-like)"/>
    <property type="match status" value="1"/>
</dbReference>
<proteinExistence type="predicted"/>
<accession>A0A2S4L0Z8</accession>
<evidence type="ECO:0000313" key="1">
    <source>
        <dbReference type="EMBL" id="POR36085.1"/>
    </source>
</evidence>
<dbReference type="Proteomes" id="UP000237481">
    <property type="component" value="Unassembled WGS sequence"/>
</dbReference>
<dbReference type="OrthoDB" id="4062651at2759"/>
<dbReference type="STRING" id="94208.A0A2S4L0Z8"/>
<evidence type="ECO:0008006" key="3">
    <source>
        <dbReference type="Google" id="ProtNLM"/>
    </source>
</evidence>
<keyword evidence="2" id="KW-1185">Reference proteome</keyword>
<name>A0A2S4L0Z8_9HYPO</name>
<dbReference type="InterPro" id="IPR011009">
    <property type="entry name" value="Kinase-like_dom_sf"/>
</dbReference>